<gene>
    <name evidence="3" type="ORF">Vbra_23172</name>
</gene>
<dbReference type="Proteomes" id="UP000041254">
    <property type="component" value="Unassembled WGS sequence"/>
</dbReference>
<proteinExistence type="predicted"/>
<dbReference type="Pfam" id="PF25597">
    <property type="entry name" value="SH3_retrovirus"/>
    <property type="match status" value="1"/>
</dbReference>
<feature type="domain" description="Retroviral polymerase SH3-like" evidence="2">
    <location>
        <begin position="66"/>
        <end position="131"/>
    </location>
</feature>
<evidence type="ECO:0000313" key="3">
    <source>
        <dbReference type="EMBL" id="CEM37893.1"/>
    </source>
</evidence>
<feature type="region of interest" description="Disordered" evidence="1">
    <location>
        <begin position="135"/>
        <end position="340"/>
    </location>
</feature>
<dbReference type="STRING" id="1169540.A0A0G4H2M7"/>
<feature type="compositionally biased region" description="Pro residues" evidence="1">
    <location>
        <begin position="148"/>
        <end position="160"/>
    </location>
</feature>
<dbReference type="OrthoDB" id="3261476at2759"/>
<dbReference type="VEuPathDB" id="CryptoDB:Vbra_23172"/>
<organism evidence="3 4">
    <name type="scientific">Vitrella brassicaformis (strain CCMP3155)</name>
    <dbReference type="NCBI Taxonomy" id="1169540"/>
    <lineage>
        <taxon>Eukaryota</taxon>
        <taxon>Sar</taxon>
        <taxon>Alveolata</taxon>
        <taxon>Colpodellida</taxon>
        <taxon>Vitrellaceae</taxon>
        <taxon>Vitrella</taxon>
    </lineage>
</organism>
<reference evidence="3 4" key="1">
    <citation type="submission" date="2014-11" db="EMBL/GenBank/DDBJ databases">
        <authorList>
            <person name="Zhu J."/>
            <person name="Qi W."/>
            <person name="Song R."/>
        </authorList>
    </citation>
    <scope>NUCLEOTIDE SEQUENCE [LARGE SCALE GENOMIC DNA]</scope>
</reference>
<accession>A0A0G4H2M7</accession>
<name>A0A0G4H2M7_VITBC</name>
<feature type="compositionally biased region" description="Pro residues" evidence="1">
    <location>
        <begin position="179"/>
        <end position="197"/>
    </location>
</feature>
<dbReference type="PRINTS" id="PR01217">
    <property type="entry name" value="PRICHEXTENSN"/>
</dbReference>
<feature type="compositionally biased region" description="Low complexity" evidence="1">
    <location>
        <begin position="316"/>
        <end position="325"/>
    </location>
</feature>
<feature type="compositionally biased region" description="Pro residues" evidence="1">
    <location>
        <begin position="279"/>
        <end position="290"/>
    </location>
</feature>
<evidence type="ECO:0000256" key="1">
    <source>
        <dbReference type="SAM" id="MobiDB-lite"/>
    </source>
</evidence>
<dbReference type="InParanoid" id="A0A0G4H2M7"/>
<feature type="compositionally biased region" description="Basic and acidic residues" evidence="1">
    <location>
        <begin position="248"/>
        <end position="259"/>
    </location>
</feature>
<dbReference type="AlphaFoldDB" id="A0A0G4H2M7"/>
<feature type="compositionally biased region" description="Low complexity" evidence="1">
    <location>
        <begin position="135"/>
        <end position="147"/>
    </location>
</feature>
<protein>
    <recommendedName>
        <fullName evidence="2">Retroviral polymerase SH3-like domain-containing protein</fullName>
    </recommendedName>
</protein>
<evidence type="ECO:0000259" key="2">
    <source>
        <dbReference type="Pfam" id="PF25597"/>
    </source>
</evidence>
<keyword evidence="4" id="KW-1185">Reference proteome</keyword>
<dbReference type="EMBL" id="CDMY01000962">
    <property type="protein sequence ID" value="CEM37893.1"/>
    <property type="molecule type" value="Genomic_DNA"/>
</dbReference>
<dbReference type="InterPro" id="IPR057670">
    <property type="entry name" value="SH3_retrovirus"/>
</dbReference>
<evidence type="ECO:0000313" key="4">
    <source>
        <dbReference type="Proteomes" id="UP000041254"/>
    </source>
</evidence>
<feature type="compositionally biased region" description="Low complexity" evidence="1">
    <location>
        <begin position="291"/>
        <end position="308"/>
    </location>
</feature>
<feature type="compositionally biased region" description="Basic and acidic residues" evidence="1">
    <location>
        <begin position="222"/>
        <end position="238"/>
    </location>
</feature>
<sequence>MSRKLLHQSGLWAFRDLLWPYAVKWATYLRNRMPHAALSRERLMTPIEALRGVKPDYKDIHAFGALAYVHQRKAPEGPRRHPFDFKAEKGVYLGRKENTKDVHCVFIPDRSVVVESRDVSVYESVFPLKTASKTTTTAAPFPATTAVPTPPQPRPPPCPPHGYFAQPHPAAPPLIQQNVPPPQPPAPAPQPPAPAAPLPAAAASENDGSEGEQPQQQEQEGADQHDHGAADPQQHDEQQDPGNGDVADQQHDGAGHLDDEAAPPPPLQQQQQQHHDAPAPAPAIPAPPPAQQQHANEPPAAAPAMAADPPAPAAQPPAEQAAQPQGTTTRAGRHVHFPEDRYKDYHVGSLETATLDPEMVTRMTLEDFIRWRIPSLPGTETVKRVWATEEYQTLMQKYMNGLVGQKGKGKYRG</sequence>